<evidence type="ECO:0000313" key="2">
    <source>
        <dbReference type="EMBL" id="SVB38243.1"/>
    </source>
</evidence>
<dbReference type="PANTHER" id="PTHR43162">
    <property type="match status" value="1"/>
</dbReference>
<organism evidence="2">
    <name type="scientific">marine metagenome</name>
    <dbReference type="NCBI Taxonomy" id="408172"/>
    <lineage>
        <taxon>unclassified sequences</taxon>
        <taxon>metagenomes</taxon>
        <taxon>ecological metagenomes</taxon>
    </lineage>
</organism>
<dbReference type="EMBL" id="UINC01039567">
    <property type="protein sequence ID" value="SVB38243.1"/>
    <property type="molecule type" value="Genomic_DNA"/>
</dbReference>
<proteinExistence type="predicted"/>
<reference evidence="2" key="1">
    <citation type="submission" date="2018-05" db="EMBL/GenBank/DDBJ databases">
        <authorList>
            <person name="Lanie J.A."/>
            <person name="Ng W.-L."/>
            <person name="Kazmierczak K.M."/>
            <person name="Andrzejewski T.M."/>
            <person name="Davidsen T.M."/>
            <person name="Wayne K.J."/>
            <person name="Tettelin H."/>
            <person name="Glass J.I."/>
            <person name="Rusch D."/>
            <person name="Podicherti R."/>
            <person name="Tsui H.-C.T."/>
            <person name="Winkler M.E."/>
        </authorList>
    </citation>
    <scope>NUCLEOTIDE SEQUENCE</scope>
</reference>
<dbReference type="SUPFAM" id="SSF51735">
    <property type="entry name" value="NAD(P)-binding Rossmann-fold domains"/>
    <property type="match status" value="1"/>
</dbReference>
<dbReference type="AlphaFoldDB" id="A0A382DKT8"/>
<sequence length="129" mass="14602">FENGTTAMMDVRDIGLFIAKILSDEGHDNQNYEITGPELLSFHEVAEKFSLVLGQEINYVSIPMDAYKTTLSQFVTNQWHLDAVIDLFEDIAEGGLDYTTTTFSDLTGKPPCSLQQFIEEHLFVYRDQG</sequence>
<dbReference type="Pfam" id="PF05368">
    <property type="entry name" value="NmrA"/>
    <property type="match status" value="1"/>
</dbReference>
<dbReference type="InterPro" id="IPR008030">
    <property type="entry name" value="NmrA-like"/>
</dbReference>
<feature type="non-terminal residue" evidence="2">
    <location>
        <position position="1"/>
    </location>
</feature>
<dbReference type="InterPro" id="IPR051604">
    <property type="entry name" value="Ergot_Alk_Oxidoreductase"/>
</dbReference>
<dbReference type="Gene3D" id="3.40.50.720">
    <property type="entry name" value="NAD(P)-binding Rossmann-like Domain"/>
    <property type="match status" value="1"/>
</dbReference>
<evidence type="ECO:0000259" key="1">
    <source>
        <dbReference type="Pfam" id="PF05368"/>
    </source>
</evidence>
<accession>A0A382DKT8</accession>
<name>A0A382DKT8_9ZZZZ</name>
<dbReference type="InterPro" id="IPR036291">
    <property type="entry name" value="NAD(P)-bd_dom_sf"/>
</dbReference>
<gene>
    <name evidence="2" type="ORF">METZ01_LOCUS191097</name>
</gene>
<feature type="domain" description="NmrA-like" evidence="1">
    <location>
        <begin position="7"/>
        <end position="99"/>
    </location>
</feature>
<protein>
    <recommendedName>
        <fullName evidence="1">NmrA-like domain-containing protein</fullName>
    </recommendedName>
</protein>
<dbReference type="Gene3D" id="3.90.25.10">
    <property type="entry name" value="UDP-galactose 4-epimerase, domain 1"/>
    <property type="match status" value="1"/>
</dbReference>
<dbReference type="PANTHER" id="PTHR43162:SF1">
    <property type="entry name" value="PRESTALK A DIFFERENTIATION PROTEIN A"/>
    <property type="match status" value="1"/>
</dbReference>